<dbReference type="EMBL" id="JADBEB010000001">
    <property type="protein sequence ID" value="MBE1486149.1"/>
    <property type="molecule type" value="Genomic_DNA"/>
</dbReference>
<dbReference type="GO" id="GO:0008830">
    <property type="term" value="F:dTDP-4-dehydrorhamnose 3,5-epimerase activity"/>
    <property type="evidence" value="ECO:0007669"/>
    <property type="project" value="UniProtKB-EC"/>
</dbReference>
<comment type="caution">
    <text evidence="4">The sequence shown here is derived from an EMBL/GenBank/DDBJ whole genome shotgun (WGS) entry which is preliminary data.</text>
</comment>
<name>A0A927R431_9ACTN</name>
<sequence length="208" mass="23109">MRVKATELSIPGAWEFLPQQFSDDRGSFLVGYDAELFADALGFELAVAQVNQSVSRRGVIRGVHWADVPVGQAKYVYCSRGAVLDIVVDLRVGSPTFGQHEVTRLDTIDNRAVYLAEGLGHAFVAAEDESVVSYLCSTRYAPARERIVHVRDEELALPWPADIEPILSERDRNAPTLAELRAAGLLPDYRECQRSYQAHRARPTPRTG</sequence>
<dbReference type="InterPro" id="IPR011051">
    <property type="entry name" value="RmlC_Cupin_sf"/>
</dbReference>
<feature type="site" description="Participates in a stacking interaction with the thymidine ring of dTDP-4-oxo-6-deoxyglucose" evidence="3">
    <location>
        <position position="140"/>
    </location>
</feature>
<evidence type="ECO:0000313" key="4">
    <source>
        <dbReference type="EMBL" id="MBE1486149.1"/>
    </source>
</evidence>
<dbReference type="AlphaFoldDB" id="A0A927R431"/>
<reference evidence="4" key="1">
    <citation type="submission" date="2020-10" db="EMBL/GenBank/DDBJ databases">
        <title>Sequencing the genomes of 1000 actinobacteria strains.</title>
        <authorList>
            <person name="Klenk H.-P."/>
        </authorList>
    </citation>
    <scope>NUCLEOTIDE SEQUENCE</scope>
    <source>
        <strain evidence="4">DSM 46832</strain>
    </source>
</reference>
<proteinExistence type="inferred from homology"/>
<evidence type="ECO:0000256" key="1">
    <source>
        <dbReference type="ARBA" id="ARBA00010154"/>
    </source>
</evidence>
<feature type="active site" description="Proton acceptor" evidence="2">
    <location>
        <position position="64"/>
    </location>
</feature>
<dbReference type="Pfam" id="PF00908">
    <property type="entry name" value="dTDP_sugar_isom"/>
    <property type="match status" value="1"/>
</dbReference>
<dbReference type="Gene3D" id="2.60.120.10">
    <property type="entry name" value="Jelly Rolls"/>
    <property type="match status" value="1"/>
</dbReference>
<dbReference type="PANTHER" id="PTHR21047:SF2">
    <property type="entry name" value="THYMIDINE DIPHOSPHO-4-KETO-RHAMNOSE 3,5-EPIMERASE"/>
    <property type="match status" value="1"/>
</dbReference>
<dbReference type="SUPFAM" id="SSF51182">
    <property type="entry name" value="RmlC-like cupins"/>
    <property type="match status" value="1"/>
</dbReference>
<dbReference type="GO" id="GO:0005829">
    <property type="term" value="C:cytosol"/>
    <property type="evidence" value="ECO:0007669"/>
    <property type="project" value="TreeGrafter"/>
</dbReference>
<evidence type="ECO:0000313" key="5">
    <source>
        <dbReference type="Proteomes" id="UP000649753"/>
    </source>
</evidence>
<evidence type="ECO:0000256" key="3">
    <source>
        <dbReference type="PIRSR" id="PIRSR600888-3"/>
    </source>
</evidence>
<dbReference type="GO" id="GO:0019305">
    <property type="term" value="P:dTDP-rhamnose biosynthetic process"/>
    <property type="evidence" value="ECO:0007669"/>
    <property type="project" value="TreeGrafter"/>
</dbReference>
<dbReference type="EC" id="5.1.3.13" evidence="4"/>
<dbReference type="InterPro" id="IPR014710">
    <property type="entry name" value="RmlC-like_jellyroll"/>
</dbReference>
<evidence type="ECO:0000256" key="2">
    <source>
        <dbReference type="PIRSR" id="PIRSR600888-1"/>
    </source>
</evidence>
<keyword evidence="4" id="KW-0413">Isomerase</keyword>
<organism evidence="4 5">
    <name type="scientific">Plantactinospora soyae</name>
    <dbReference type="NCBI Taxonomy" id="1544732"/>
    <lineage>
        <taxon>Bacteria</taxon>
        <taxon>Bacillati</taxon>
        <taxon>Actinomycetota</taxon>
        <taxon>Actinomycetes</taxon>
        <taxon>Micromonosporales</taxon>
        <taxon>Micromonosporaceae</taxon>
        <taxon>Plantactinospora</taxon>
    </lineage>
</organism>
<protein>
    <submittedName>
        <fullName evidence="4">dTDP-4-dehydrorhamnose 3,5-epimerase</fullName>
        <ecNumber evidence="4">5.1.3.13</ecNumber>
    </submittedName>
</protein>
<dbReference type="CDD" id="cd00438">
    <property type="entry name" value="cupin_RmlC"/>
    <property type="match status" value="1"/>
</dbReference>
<feature type="active site" description="Proton donor" evidence="2">
    <location>
        <position position="134"/>
    </location>
</feature>
<dbReference type="PANTHER" id="PTHR21047">
    <property type="entry name" value="DTDP-6-DEOXY-D-GLUCOSE-3,5 EPIMERASE"/>
    <property type="match status" value="1"/>
</dbReference>
<dbReference type="InterPro" id="IPR000888">
    <property type="entry name" value="RmlC-like"/>
</dbReference>
<comment type="similarity">
    <text evidence="1">Belongs to the dTDP-4-dehydrorhamnose 3,5-epimerase family.</text>
</comment>
<dbReference type="Proteomes" id="UP000649753">
    <property type="component" value="Unassembled WGS sequence"/>
</dbReference>
<keyword evidence="5" id="KW-1185">Reference proteome</keyword>
<gene>
    <name evidence="4" type="ORF">H4W31_001787</name>
</gene>
<dbReference type="GO" id="GO:0000271">
    <property type="term" value="P:polysaccharide biosynthetic process"/>
    <property type="evidence" value="ECO:0007669"/>
    <property type="project" value="TreeGrafter"/>
</dbReference>
<accession>A0A927R431</accession>